<organism evidence="1">
    <name type="scientific">Cryptococcus bacillisporus CA1280</name>
    <dbReference type="NCBI Taxonomy" id="1296109"/>
    <lineage>
        <taxon>Eukaryota</taxon>
        <taxon>Fungi</taxon>
        <taxon>Dikarya</taxon>
        <taxon>Basidiomycota</taxon>
        <taxon>Agaricomycotina</taxon>
        <taxon>Tremellomycetes</taxon>
        <taxon>Tremellales</taxon>
        <taxon>Cryptococcaceae</taxon>
        <taxon>Cryptococcus</taxon>
        <taxon>Cryptococcus gattii species complex</taxon>
    </lineage>
</organism>
<dbReference type="AlphaFoldDB" id="A0A0D0VM75"/>
<dbReference type="HOGENOM" id="CLU_2386077_0_0_1"/>
<accession>A0A0D0VM75</accession>
<reference evidence="1" key="1">
    <citation type="submission" date="2015-01" db="EMBL/GenBank/DDBJ databases">
        <title>The Genome Sequence of Cryptococcus gattii CA1280.</title>
        <authorList>
            <consortium name="The Broad Institute Genomics Platform"/>
            <person name="Cuomo C."/>
            <person name="Litvintseva A."/>
            <person name="Chen Y."/>
            <person name="Heitman J."/>
            <person name="Sun S."/>
            <person name="Springer D."/>
            <person name="Dromer F."/>
            <person name="Young S."/>
            <person name="Zeng Q."/>
            <person name="Gargeya S."/>
            <person name="Abouelleil A."/>
            <person name="Alvarado L."/>
            <person name="Chapman S.B."/>
            <person name="Gainer-Dewar J."/>
            <person name="Goldberg J."/>
            <person name="Griggs A."/>
            <person name="Gujja S."/>
            <person name="Hansen M."/>
            <person name="Howarth C."/>
            <person name="Imamovic A."/>
            <person name="Larimer J."/>
            <person name="Murphy C."/>
            <person name="Naylor J."/>
            <person name="Pearson M."/>
            <person name="Priest M."/>
            <person name="Roberts A."/>
            <person name="Saif S."/>
            <person name="Shea T."/>
            <person name="Sykes S."/>
            <person name="Wortman J."/>
            <person name="Nusbaum C."/>
            <person name="Birren B."/>
        </authorList>
    </citation>
    <scope>NUCLEOTIDE SEQUENCE [LARGE SCALE GENOMIC DNA]</scope>
    <source>
        <strain evidence="1">CA1280</strain>
    </source>
</reference>
<gene>
    <name evidence="1" type="ORF">I312_03279</name>
</gene>
<dbReference type="EMBL" id="KN847980">
    <property type="protein sequence ID" value="KIR47514.1"/>
    <property type="molecule type" value="Genomic_DNA"/>
</dbReference>
<proteinExistence type="predicted"/>
<evidence type="ECO:0000313" key="1">
    <source>
        <dbReference type="EMBL" id="KIR47514.1"/>
    </source>
</evidence>
<protein>
    <submittedName>
        <fullName evidence="1">Uncharacterized protein</fullName>
    </submittedName>
</protein>
<dbReference type="OrthoDB" id="406544at2759"/>
<name>A0A0D0VM75_CRYGA</name>
<sequence length="94" mass="10416">MMGNTKTLNIIRGKDKIKCVTKPCYGCRFGSKEELTILPESMLLQSGLMRMTNRRKWAIPRGVSAPSAAVCFGTTMTSGLTYVYHCFTLSCNAQ</sequence>